<dbReference type="OrthoDB" id="5574106at2"/>
<keyword evidence="3" id="KW-1185">Reference proteome</keyword>
<evidence type="ECO:0000313" key="2">
    <source>
        <dbReference type="EMBL" id="CAL18008.1"/>
    </source>
</evidence>
<dbReference type="KEGG" id="abo:ABO_2560"/>
<proteinExistence type="predicted"/>
<evidence type="ECO:0000313" key="3">
    <source>
        <dbReference type="Proteomes" id="UP000008871"/>
    </source>
</evidence>
<sequence length="93" mass="10701">MHWLKRWLTPWRQRLGAEQKDTGPEAVSNPAPGPALGEHHAAHGSDEDPQPLHRGRRRLKETYTSHWDLDYMPREELEAVLSDEAEKPANEKS</sequence>
<reference evidence="2 3" key="1">
    <citation type="journal article" date="2006" name="Nat. Biotechnol.">
        <title>Genome sequence of the ubiquitous hydrocarbon-degrading marine bacterium Alcanivorax borkumensis.</title>
        <authorList>
            <person name="Schneiker S."/>
            <person name="Martins dos Santos V.A.P."/>
            <person name="Bartels D."/>
            <person name="Bekel T."/>
            <person name="Brecht M."/>
            <person name="Buhrmester J."/>
            <person name="Chernikova T.N."/>
            <person name="Denaro R."/>
            <person name="Ferrer M."/>
            <person name="Gertler C."/>
            <person name="Goesmann A."/>
            <person name="Golyshina O.V."/>
            <person name="Kaminski F."/>
            <person name="Khachane A.N."/>
            <person name="Lang S."/>
            <person name="Linke B."/>
            <person name="McHardy A.C."/>
            <person name="Meyer F."/>
            <person name="Nechitaylo T."/>
            <person name="Puehler A."/>
            <person name="Regenhardt D."/>
            <person name="Rupp O."/>
            <person name="Sabirova J.S."/>
            <person name="Selbitschka W."/>
            <person name="Yakimov M.M."/>
            <person name="Timmis K.N."/>
            <person name="Vorhoelter F.-J."/>
            <person name="Weidner S."/>
            <person name="Kaiser O."/>
            <person name="Golyshin P.N."/>
        </authorList>
    </citation>
    <scope>NUCLEOTIDE SEQUENCE [LARGE SCALE GENOMIC DNA]</scope>
    <source>
        <strain evidence="3">ATCC 700651 / DSM 11573 / NCIMB 13689 / SK2</strain>
    </source>
</reference>
<dbReference type="AlphaFoldDB" id="Q0VLE0"/>
<evidence type="ECO:0000256" key="1">
    <source>
        <dbReference type="SAM" id="MobiDB-lite"/>
    </source>
</evidence>
<protein>
    <submittedName>
        <fullName evidence="2">Uncharacterized protein</fullName>
    </submittedName>
</protein>
<organism evidence="2 3">
    <name type="scientific">Alcanivorax borkumensis (strain ATCC 700651 / DSM 11573 / NCIMB 13689 / SK2)</name>
    <dbReference type="NCBI Taxonomy" id="393595"/>
    <lineage>
        <taxon>Bacteria</taxon>
        <taxon>Pseudomonadati</taxon>
        <taxon>Pseudomonadota</taxon>
        <taxon>Gammaproteobacteria</taxon>
        <taxon>Oceanospirillales</taxon>
        <taxon>Alcanivoracaceae</taxon>
        <taxon>Alcanivorax</taxon>
    </lineage>
</organism>
<feature type="region of interest" description="Disordered" evidence="1">
    <location>
        <begin position="1"/>
        <end position="59"/>
    </location>
</feature>
<accession>Q0VLE0</accession>
<dbReference type="STRING" id="393595.ABO_2560"/>
<feature type="compositionally biased region" description="Basic and acidic residues" evidence="1">
    <location>
        <begin position="37"/>
        <end position="46"/>
    </location>
</feature>
<gene>
    <name evidence="2" type="ordered locus">ABO_2560</name>
</gene>
<dbReference type="RefSeq" id="WP_011589831.1">
    <property type="nucleotide sequence ID" value="NC_008260.1"/>
</dbReference>
<dbReference type="EMBL" id="AM286690">
    <property type="protein sequence ID" value="CAL18008.1"/>
    <property type="molecule type" value="Genomic_DNA"/>
</dbReference>
<dbReference type="HOGENOM" id="CLU_2393339_0_0_6"/>
<dbReference type="Proteomes" id="UP000008871">
    <property type="component" value="Chromosome"/>
</dbReference>
<name>Q0VLE0_ALCBS</name>